<dbReference type="EMBL" id="AEOH01000043">
    <property type="protein sequence ID" value="EFS97000.1"/>
    <property type="molecule type" value="Genomic_DNA"/>
</dbReference>
<protein>
    <submittedName>
        <fullName evidence="1">Uncharacterized protein</fullName>
    </submittedName>
</protein>
<dbReference type="HOGENOM" id="CLU_3150786_0_0_10"/>
<reference evidence="1 2" key="1">
    <citation type="submission" date="2010-10" db="EMBL/GenBank/DDBJ databases">
        <authorList>
            <person name="Muzny D."/>
            <person name="Qin X."/>
            <person name="Deng J."/>
            <person name="Jiang H."/>
            <person name="Liu Y."/>
            <person name="Qu J."/>
            <person name="Song X.-Z."/>
            <person name="Zhang L."/>
            <person name="Thornton R."/>
            <person name="Coyle M."/>
            <person name="Francisco L."/>
            <person name="Jackson L."/>
            <person name="Javaid M."/>
            <person name="Korchina V."/>
            <person name="Kovar C."/>
            <person name="Mata R."/>
            <person name="Mathew T."/>
            <person name="Ngo R."/>
            <person name="Nguyen L."/>
            <person name="Nguyen N."/>
            <person name="Okwuonu G."/>
            <person name="Ongeri F."/>
            <person name="Pham C."/>
            <person name="Simmons D."/>
            <person name="Wilczek-Boney K."/>
            <person name="Hale W."/>
            <person name="Jakkamsetti A."/>
            <person name="Pham P."/>
            <person name="Ruth R."/>
            <person name="San Lucas F."/>
            <person name="Warren J."/>
            <person name="Zhang J."/>
            <person name="Zhao Z."/>
            <person name="Zhou C."/>
            <person name="Zhu D."/>
            <person name="Lee S."/>
            <person name="Bess C."/>
            <person name="Blankenburg K."/>
            <person name="Forbes L."/>
            <person name="Fu Q."/>
            <person name="Gubbala S."/>
            <person name="Hirani K."/>
            <person name="Jayaseelan J.C."/>
            <person name="Lara F."/>
            <person name="Munidasa M."/>
            <person name="Palculict T."/>
            <person name="Patil S."/>
            <person name="Pu L.-L."/>
            <person name="Saada N."/>
            <person name="Tang L."/>
            <person name="Weissenberger G."/>
            <person name="Zhu Y."/>
            <person name="Hemphill L."/>
            <person name="Shang Y."/>
            <person name="Youmans B."/>
            <person name="Ayvaz T."/>
            <person name="Ross M."/>
            <person name="Santibanez J."/>
            <person name="Aqrawi P."/>
            <person name="Gross S."/>
            <person name="Joshi V."/>
            <person name="Fowler G."/>
            <person name="Nazareth L."/>
            <person name="Reid J."/>
            <person name="Worley K."/>
            <person name="Petrosino J."/>
            <person name="Highlander S."/>
            <person name="Gibbs R."/>
        </authorList>
    </citation>
    <scope>NUCLEOTIDE SEQUENCE [LARGE SCALE GENOMIC DNA]</scope>
    <source>
        <strain evidence="1 2">F0287</strain>
    </source>
</reference>
<name>E4MU44_CAPOC</name>
<proteinExistence type="predicted"/>
<sequence length="48" mass="5430">MLKRGFEAKEREIGNRGGSVIQTSSFTLTPLLQTFVQKEECSDGKRKK</sequence>
<organism evidence="1 2">
    <name type="scientific">Capnocytophaga ochracea F0287</name>
    <dbReference type="NCBI Taxonomy" id="873517"/>
    <lineage>
        <taxon>Bacteria</taxon>
        <taxon>Pseudomonadati</taxon>
        <taxon>Bacteroidota</taxon>
        <taxon>Flavobacteriia</taxon>
        <taxon>Flavobacteriales</taxon>
        <taxon>Flavobacteriaceae</taxon>
        <taxon>Capnocytophaga</taxon>
    </lineage>
</organism>
<dbReference type="AlphaFoldDB" id="E4MU44"/>
<accession>E4MU44</accession>
<comment type="caution">
    <text evidence="1">The sequence shown here is derived from an EMBL/GenBank/DDBJ whole genome shotgun (WGS) entry which is preliminary data.</text>
</comment>
<evidence type="ECO:0000313" key="1">
    <source>
        <dbReference type="EMBL" id="EFS97000.1"/>
    </source>
</evidence>
<evidence type="ECO:0000313" key="2">
    <source>
        <dbReference type="Proteomes" id="UP000005391"/>
    </source>
</evidence>
<dbReference type="Proteomes" id="UP000005391">
    <property type="component" value="Unassembled WGS sequence"/>
</dbReference>
<gene>
    <name evidence="1" type="ORF">HMPREF1977_1916</name>
</gene>